<accession>A0AAN6RQF3</accession>
<comment type="caution">
    <text evidence="2">The sequence shown here is derived from an EMBL/GenBank/DDBJ whole genome shotgun (WGS) entry which is preliminary data.</text>
</comment>
<dbReference type="AlphaFoldDB" id="A0AAN6RQF3"/>
<dbReference type="PANTHER" id="PTHR33657">
    <property type="entry name" value="DOMAIN PROTEIN, PUTATIVE (AFU_ORTHOLOGUE AFUA_5G00600)-RELATED"/>
    <property type="match status" value="1"/>
</dbReference>
<dbReference type="PIRSF" id="PIRSF029958">
    <property type="entry name" value="Necrosis-inducing_protein"/>
    <property type="match status" value="1"/>
</dbReference>
<dbReference type="Proteomes" id="UP001303889">
    <property type="component" value="Unassembled WGS sequence"/>
</dbReference>
<feature type="signal peptide" evidence="1">
    <location>
        <begin position="1"/>
        <end position="19"/>
    </location>
</feature>
<sequence length="277" mass="30122">MAILTRALALLAAASSVTAVPAVSAPTATLTFTLAIHRRAPDPPKALPKNTTANDLRWQPSLDFDTDGCYNVPAIDANGTIVQGLPHSFTGLASDCHDLSDLDNNNVYSRQRCNSGWCVYLYGYYFEKDVSIPNFFDTGHTHDWEHIAVWVSDATGKAEYVGASQHGNYEIKPASEVRWDGEHPKMIYHKDGASTHCFRFADAGDDAIENAKGVWFRGDLVSYNGYPAGVRDLLFAHDFGKATIGFKDSTFAGSIERAKPSAVTFDVNKDVGSPGTP</sequence>
<protein>
    <submittedName>
        <fullName evidence="2">Necrosis inducing protein-domain-containing protein</fullName>
    </submittedName>
</protein>
<gene>
    <name evidence="2" type="ORF">C8A05DRAFT_36749</name>
</gene>
<evidence type="ECO:0000313" key="2">
    <source>
        <dbReference type="EMBL" id="KAK3899627.1"/>
    </source>
</evidence>
<reference evidence="2" key="1">
    <citation type="journal article" date="2023" name="Mol. Phylogenet. Evol.">
        <title>Genome-scale phylogeny and comparative genomics of the fungal order Sordariales.</title>
        <authorList>
            <person name="Hensen N."/>
            <person name="Bonometti L."/>
            <person name="Westerberg I."/>
            <person name="Brannstrom I.O."/>
            <person name="Guillou S."/>
            <person name="Cros-Aarteil S."/>
            <person name="Calhoun S."/>
            <person name="Haridas S."/>
            <person name="Kuo A."/>
            <person name="Mondo S."/>
            <person name="Pangilinan J."/>
            <person name="Riley R."/>
            <person name="LaButti K."/>
            <person name="Andreopoulos B."/>
            <person name="Lipzen A."/>
            <person name="Chen C."/>
            <person name="Yan M."/>
            <person name="Daum C."/>
            <person name="Ng V."/>
            <person name="Clum A."/>
            <person name="Steindorff A."/>
            <person name="Ohm R.A."/>
            <person name="Martin F."/>
            <person name="Silar P."/>
            <person name="Natvig D.O."/>
            <person name="Lalanne C."/>
            <person name="Gautier V."/>
            <person name="Ament-Velasquez S.L."/>
            <person name="Kruys A."/>
            <person name="Hutchinson M.I."/>
            <person name="Powell A.J."/>
            <person name="Barry K."/>
            <person name="Miller A.N."/>
            <person name="Grigoriev I.V."/>
            <person name="Debuchy R."/>
            <person name="Gladieux P."/>
            <person name="Hiltunen Thoren M."/>
            <person name="Johannesson H."/>
        </authorList>
    </citation>
    <scope>NUCLEOTIDE SEQUENCE</scope>
    <source>
        <strain evidence="2">CBS 103.79</strain>
    </source>
</reference>
<keyword evidence="3" id="KW-1185">Reference proteome</keyword>
<organism evidence="2 3">
    <name type="scientific">Staphylotrichum tortipilum</name>
    <dbReference type="NCBI Taxonomy" id="2831512"/>
    <lineage>
        <taxon>Eukaryota</taxon>
        <taxon>Fungi</taxon>
        <taxon>Dikarya</taxon>
        <taxon>Ascomycota</taxon>
        <taxon>Pezizomycotina</taxon>
        <taxon>Sordariomycetes</taxon>
        <taxon>Sordariomycetidae</taxon>
        <taxon>Sordariales</taxon>
        <taxon>Chaetomiaceae</taxon>
        <taxon>Staphylotrichum</taxon>
    </lineage>
</organism>
<evidence type="ECO:0000313" key="3">
    <source>
        <dbReference type="Proteomes" id="UP001303889"/>
    </source>
</evidence>
<dbReference type="Pfam" id="PF05630">
    <property type="entry name" value="NPP1"/>
    <property type="match status" value="1"/>
</dbReference>
<dbReference type="InterPro" id="IPR008701">
    <property type="entry name" value="NPP1"/>
</dbReference>
<feature type="chain" id="PRO_5043032959" evidence="1">
    <location>
        <begin position="20"/>
        <end position="277"/>
    </location>
</feature>
<name>A0AAN6RQF3_9PEZI</name>
<proteinExistence type="predicted"/>
<dbReference type="EMBL" id="MU855760">
    <property type="protein sequence ID" value="KAK3899627.1"/>
    <property type="molecule type" value="Genomic_DNA"/>
</dbReference>
<reference evidence="2" key="2">
    <citation type="submission" date="2023-05" db="EMBL/GenBank/DDBJ databases">
        <authorList>
            <consortium name="Lawrence Berkeley National Laboratory"/>
            <person name="Steindorff A."/>
            <person name="Hensen N."/>
            <person name="Bonometti L."/>
            <person name="Westerberg I."/>
            <person name="Brannstrom I.O."/>
            <person name="Guillou S."/>
            <person name="Cros-Aarteil S."/>
            <person name="Calhoun S."/>
            <person name="Haridas S."/>
            <person name="Kuo A."/>
            <person name="Mondo S."/>
            <person name="Pangilinan J."/>
            <person name="Riley R."/>
            <person name="Labutti K."/>
            <person name="Andreopoulos B."/>
            <person name="Lipzen A."/>
            <person name="Chen C."/>
            <person name="Yanf M."/>
            <person name="Daum C."/>
            <person name="Ng V."/>
            <person name="Clum A."/>
            <person name="Ohm R."/>
            <person name="Martin F."/>
            <person name="Silar P."/>
            <person name="Natvig D."/>
            <person name="Lalanne C."/>
            <person name="Gautier V."/>
            <person name="Ament-Velasquez S.L."/>
            <person name="Kruys A."/>
            <person name="Hutchinson M.I."/>
            <person name="Powell A.J."/>
            <person name="Barry K."/>
            <person name="Miller A.N."/>
            <person name="Grigoriev I.V."/>
            <person name="Debuchy R."/>
            <person name="Gladieux P."/>
            <person name="Thoren M.H."/>
            <person name="Johannesson H."/>
        </authorList>
    </citation>
    <scope>NUCLEOTIDE SEQUENCE</scope>
    <source>
        <strain evidence="2">CBS 103.79</strain>
    </source>
</reference>
<keyword evidence="1" id="KW-0732">Signal</keyword>
<evidence type="ECO:0000256" key="1">
    <source>
        <dbReference type="SAM" id="SignalP"/>
    </source>
</evidence>
<dbReference type="PANTHER" id="PTHR33657:SF6">
    <property type="entry name" value="SECRETED PROTEIN"/>
    <property type="match status" value="1"/>
</dbReference>